<gene>
    <name evidence="2" type="ORF">I7I51_06252</name>
</gene>
<feature type="compositionally biased region" description="Polar residues" evidence="1">
    <location>
        <begin position="643"/>
        <end position="654"/>
    </location>
</feature>
<dbReference type="InterPro" id="IPR036047">
    <property type="entry name" value="F-box-like_dom_sf"/>
</dbReference>
<name>A0A8A1MHK8_AJECA</name>
<protein>
    <submittedName>
        <fullName evidence="2">ATP synthase subunit A domain-containing protein</fullName>
    </submittedName>
</protein>
<evidence type="ECO:0000313" key="3">
    <source>
        <dbReference type="Proteomes" id="UP000663671"/>
    </source>
</evidence>
<dbReference type="EMBL" id="CP069115">
    <property type="protein sequence ID" value="QSS65409.1"/>
    <property type="molecule type" value="Genomic_DNA"/>
</dbReference>
<accession>A0A8A1MHK8</accession>
<dbReference type="Proteomes" id="UP000663671">
    <property type="component" value="Chromosome 3"/>
</dbReference>
<organism evidence="2 3">
    <name type="scientific">Ajellomyces capsulatus</name>
    <name type="common">Darling's disease fungus</name>
    <name type="synonym">Histoplasma capsulatum</name>
    <dbReference type="NCBI Taxonomy" id="5037"/>
    <lineage>
        <taxon>Eukaryota</taxon>
        <taxon>Fungi</taxon>
        <taxon>Dikarya</taxon>
        <taxon>Ascomycota</taxon>
        <taxon>Pezizomycotina</taxon>
        <taxon>Eurotiomycetes</taxon>
        <taxon>Eurotiomycetidae</taxon>
        <taxon>Onygenales</taxon>
        <taxon>Ajellomycetaceae</taxon>
        <taxon>Histoplasma</taxon>
    </lineage>
</organism>
<dbReference type="SUPFAM" id="SSF81383">
    <property type="entry name" value="F-box domain"/>
    <property type="match status" value="1"/>
</dbReference>
<sequence>MQSIPSGRPHLTSMKPVNRKKMSKVNTNMFATAGVDLALAGQRPGLLTLPLNIIAVLVAHLDNVADLARLCRTCRVLNYMALPQLYKDLTLTSYDKFRYRDEFVEGWGSGSPFSIALNAVVTRNVGGLVRSLTLRGEWRENELEEHARVGRVPDSSMMLNIVVRAAVDKMPGLESVSWELNTKMLQTVYQGLAQLPRLKSLTVRFPSSRHPRPTIVIPAMPHLRALKITDIDPLCYPDDLSTLLYQSKKLRELRLHWSPRMQEAQEASVNFTDYFRKCIAAKSPVKLKKVAFQNLYSLHREEIMSGIDYSGLEDLTVFTAPFDTMSFVENSWPMPNWVLNLKSIRFDRLEKRSCELLGNLEGLEKFYLVTGIRSPGDYRNSPKHFSLESSTILTPDSSPAGRRRSASANDRTPSSISNIDNFIPQASPTVLNFPLHVRDPLFQVITSGLGSTLRHLLLPSRWTLPPHLIARLVRACPQLEQLALATEMTSMETLSLLLPFLRKLVALRLLIPTPYSSSDPNNAHLSPSNTAVNTNGRQPPEINARSIAEVVDMDDCIHNEVMGVSLADMEIFGTLKIIGLGWKAWELGALYTIPASKATQAFLLRDENAIALKYHSAPDDLSDDQLVEMRFSIPESIQRHRQASLNTWPTTSSPRGKRKRRSYSSDLNGDSSINNHSPVPNPNNHQNTLSSPSLPTTSTSTTNPNQQIPPSPSRASSVSTMTTTATSPSTEPQAQVPGHSPNPPPISAKPSLTQPPIQQTPPPSQSGHTLTFPCGDKPMSKSNDTMRDVIQCINFKGLSGGGDVLYRRRVKRVGWEVLKHWEIWGLDVQEI</sequence>
<dbReference type="AlphaFoldDB" id="A0A8A1MHK8"/>
<evidence type="ECO:0000256" key="1">
    <source>
        <dbReference type="SAM" id="MobiDB-lite"/>
    </source>
</evidence>
<feature type="compositionally biased region" description="Low complexity" evidence="1">
    <location>
        <begin position="671"/>
        <end position="706"/>
    </location>
</feature>
<feature type="region of interest" description="Disordered" evidence="1">
    <location>
        <begin position="638"/>
        <end position="783"/>
    </location>
</feature>
<dbReference type="VEuPathDB" id="FungiDB:I7I51_06252"/>
<proteinExistence type="predicted"/>
<reference evidence="2" key="1">
    <citation type="submission" date="2021-01" db="EMBL/GenBank/DDBJ databases">
        <title>Chromosome-level genome assembly of a human fungal pathogen reveals clustering of transcriptionally co-regulated genes.</title>
        <authorList>
            <person name="Voorhies M."/>
            <person name="Cohen S."/>
            <person name="Shea T.P."/>
            <person name="Petrus S."/>
            <person name="Munoz J.F."/>
            <person name="Poplawski S."/>
            <person name="Goldman W.E."/>
            <person name="Michael T."/>
            <person name="Cuomo C.A."/>
            <person name="Sil A."/>
            <person name="Beyhan S."/>
        </authorList>
    </citation>
    <scope>NUCLEOTIDE SEQUENCE</scope>
    <source>
        <strain evidence="2">WU24</strain>
    </source>
</reference>
<evidence type="ECO:0000313" key="2">
    <source>
        <dbReference type="EMBL" id="QSS65409.1"/>
    </source>
</evidence>
<dbReference type="OrthoDB" id="5311681at2759"/>
<feature type="region of interest" description="Disordered" evidence="1">
    <location>
        <begin position="389"/>
        <end position="417"/>
    </location>
</feature>
<feature type="compositionally biased region" description="Low complexity" evidence="1">
    <location>
        <begin position="713"/>
        <end position="730"/>
    </location>
</feature>